<keyword evidence="6 8" id="KW-0472">Membrane</keyword>
<keyword evidence="2 8" id="KW-0812">Transmembrane</keyword>
<sequence>MKKPRFSGIFRFASRADIPLLSVGSILITLSAVASPMQTLIYGKVFDRLARYMTGGFESVEAFLAELRVLIGAMMAVAGGRLLFAWLGITVWLIVGENTQMNARKSLFESLLHKDIEWLGTKENLIGSLTVFFRCIEEIRSGISENLGLFVQTVASVCCLFVIAMISLWSLTLVICCLIPLSALSSWVFGNLTSKYATQENLLNARALKILDWCFMSGATVRVLNGKFADLVEFSRVVDASAVAFTHMAFAISANTAALKLMSNLVVIGGLAFGQHLVSTGQLGLGNVITAFSACVLFGTEISSVGDIVALLNKAQASSNTIDTLDFGDPLDVPPPLHLAASEVSCFSQKTPCADLQLHSLGFRYRNTDVDVLADVSMEFHSTQLNFLVGESGSGKSTVALLLAGFLEKTQGDILVDGVSYDCLDQAWFTENVCFVELHPLVFERLLAENLLLGTELDPRAPGTKTLLEEACEFADLLGFLALLPLKMNLVLLSSKLSGGQIQKIGLARAWLANRPVVVLDEALGSINSKAKLAIMDRIRAWRRGSLTIIVTHDLTDLQRHDAVWVLEKGRVKSSGRAADMRDVLPKLEMMPKTRSDSKSDDDDTGTVLDAPPSYHYMSNPAVLRDLELALDAGPVSVQRTEAMGLFAIVRFCYRTTENKFLITFGLVCALLGGVATPGLSYCFAEVLSIIVQNAVVQTSGPGAVVTWALIIVGVSVADLAVTFGSHMLLQYALEKWILKLRKRCLARINDQDMAFFGTASASYLNTLLMNDTRDLRNLVSQFLLGLLLVVSLTGLGLVWAVAIGWKLALVGVAFVPLVFLVTMTYSFLLQKYETAYKDHVADAEKFSHEVVAAMRTVRLFGLAAQLADEHQAKLQRLYAAGCRRAVSGGFGIALSELCSTSATATVLYYGMYLVVRQEYTQTQMIQVLTMLTFTVGSAAYLMKLLPEITRGQRAGTLITRLLALGELPVECGGAEKRAAKSAPVVAFDNVCFAYSDALSHTYKAVLQNTTFLVLEGEAVVVAGECGSGKSTIALMMLRLYAQDRGTIYYHGKDIRTYDPEWYRSHVALVSQAPAFFEASILENLLYGLSGSARASATAVLEDCLRAANASEFIENLPDGLATILGHETLFSLGQLQRLSIARVLLRKPKVIVFDEPTSRLDAENCAWVSSLIFSDLHKFNPQLTTIVISHDPKVMAQASRVLMVQNGHIAEDGGFHELLARGGVFAQFMK</sequence>
<dbReference type="Gene3D" id="1.20.1560.10">
    <property type="entry name" value="ABC transporter type 1, transmembrane domain"/>
    <property type="match status" value="1"/>
</dbReference>
<comment type="caution">
    <text evidence="11">The sequence shown here is derived from an EMBL/GenBank/DDBJ whole genome shotgun (WGS) entry which is preliminary data.</text>
</comment>
<feature type="transmembrane region" description="Helical" evidence="8">
    <location>
        <begin position="924"/>
        <end position="943"/>
    </location>
</feature>
<protein>
    <recommendedName>
        <fullName evidence="13">P-loop containing nucleoside triphosphate hydrolase protein</fullName>
    </recommendedName>
</protein>
<dbReference type="GO" id="GO:0016020">
    <property type="term" value="C:membrane"/>
    <property type="evidence" value="ECO:0007669"/>
    <property type="project" value="UniProtKB-SubCell"/>
</dbReference>
<feature type="region of interest" description="Disordered" evidence="7">
    <location>
        <begin position="590"/>
        <end position="610"/>
    </location>
</feature>
<evidence type="ECO:0000259" key="9">
    <source>
        <dbReference type="PROSITE" id="PS50893"/>
    </source>
</evidence>
<dbReference type="InterPro" id="IPR036640">
    <property type="entry name" value="ABC1_TM_sf"/>
</dbReference>
<keyword evidence="5 8" id="KW-1133">Transmembrane helix</keyword>
<keyword evidence="3" id="KW-0547">Nucleotide-binding</keyword>
<gene>
    <name evidence="11" type="ORF">METBIDRAFT_36552</name>
</gene>
<feature type="transmembrane region" description="Helical" evidence="8">
    <location>
        <begin position="809"/>
        <end position="829"/>
    </location>
</feature>
<dbReference type="InterPro" id="IPR027417">
    <property type="entry name" value="P-loop_NTPase"/>
</dbReference>
<feature type="transmembrane region" description="Helical" evidence="8">
    <location>
        <begin position="172"/>
        <end position="190"/>
    </location>
</feature>
<dbReference type="InterPro" id="IPR003439">
    <property type="entry name" value="ABC_transporter-like_ATP-bd"/>
</dbReference>
<dbReference type="GO" id="GO:0005524">
    <property type="term" value="F:ATP binding"/>
    <property type="evidence" value="ECO:0007669"/>
    <property type="project" value="UniProtKB-KW"/>
</dbReference>
<keyword evidence="4" id="KW-0067">ATP-binding</keyword>
<evidence type="ECO:0000256" key="8">
    <source>
        <dbReference type="SAM" id="Phobius"/>
    </source>
</evidence>
<evidence type="ECO:0000256" key="5">
    <source>
        <dbReference type="ARBA" id="ARBA00022989"/>
    </source>
</evidence>
<dbReference type="GO" id="GO:0016887">
    <property type="term" value="F:ATP hydrolysis activity"/>
    <property type="evidence" value="ECO:0007669"/>
    <property type="project" value="InterPro"/>
</dbReference>
<name>A0A1A0HI63_9ASCO</name>
<dbReference type="SUPFAM" id="SSF52540">
    <property type="entry name" value="P-loop containing nucleoside triphosphate hydrolases"/>
    <property type="match status" value="2"/>
</dbReference>
<dbReference type="GeneID" id="30029733"/>
<feature type="transmembrane region" description="Helical" evidence="8">
    <location>
        <begin position="661"/>
        <end position="685"/>
    </location>
</feature>
<dbReference type="PANTHER" id="PTHR43394:SF1">
    <property type="entry name" value="ATP-BINDING CASSETTE SUB-FAMILY B MEMBER 10, MITOCHONDRIAL"/>
    <property type="match status" value="1"/>
</dbReference>
<dbReference type="Pfam" id="PF00664">
    <property type="entry name" value="ABC_membrane"/>
    <property type="match status" value="2"/>
</dbReference>
<evidence type="ECO:0000256" key="1">
    <source>
        <dbReference type="ARBA" id="ARBA00004141"/>
    </source>
</evidence>
<comment type="subcellular location">
    <subcellularLocation>
        <location evidence="1">Membrane</location>
        <topology evidence="1">Multi-pass membrane protein</topology>
    </subcellularLocation>
</comment>
<organism evidence="11 12">
    <name type="scientific">Metschnikowia bicuspidata var. bicuspidata NRRL YB-4993</name>
    <dbReference type="NCBI Taxonomy" id="869754"/>
    <lineage>
        <taxon>Eukaryota</taxon>
        <taxon>Fungi</taxon>
        <taxon>Dikarya</taxon>
        <taxon>Ascomycota</taxon>
        <taxon>Saccharomycotina</taxon>
        <taxon>Pichiomycetes</taxon>
        <taxon>Metschnikowiaceae</taxon>
        <taxon>Metschnikowia</taxon>
    </lineage>
</organism>
<dbReference type="CDD" id="cd18577">
    <property type="entry name" value="ABC_6TM_Pgp_ABCB1_D1_like"/>
    <property type="match status" value="1"/>
</dbReference>
<feature type="transmembrane region" description="Helical" evidence="8">
    <location>
        <begin position="886"/>
        <end position="912"/>
    </location>
</feature>
<dbReference type="EMBL" id="LXTC01000001">
    <property type="protein sequence ID" value="OBA23533.1"/>
    <property type="molecule type" value="Genomic_DNA"/>
</dbReference>
<evidence type="ECO:0000256" key="2">
    <source>
        <dbReference type="ARBA" id="ARBA00022692"/>
    </source>
</evidence>
<evidence type="ECO:0000256" key="3">
    <source>
        <dbReference type="ARBA" id="ARBA00022741"/>
    </source>
</evidence>
<feature type="domain" description="ABC transmembrane type-1" evidence="10">
    <location>
        <begin position="23"/>
        <end position="314"/>
    </location>
</feature>
<evidence type="ECO:0000256" key="4">
    <source>
        <dbReference type="ARBA" id="ARBA00022840"/>
    </source>
</evidence>
<reference evidence="11 12" key="1">
    <citation type="submission" date="2016-05" db="EMBL/GenBank/DDBJ databases">
        <title>Comparative genomics of biotechnologically important yeasts.</title>
        <authorList>
            <consortium name="DOE Joint Genome Institute"/>
            <person name="Riley R."/>
            <person name="Haridas S."/>
            <person name="Wolfe K.H."/>
            <person name="Lopes M.R."/>
            <person name="Hittinger C.T."/>
            <person name="Goker M."/>
            <person name="Salamov A."/>
            <person name="Wisecaver J."/>
            <person name="Long T.M."/>
            <person name="Aerts A.L."/>
            <person name="Barry K."/>
            <person name="Choi C."/>
            <person name="Clum A."/>
            <person name="Coughlan A.Y."/>
            <person name="Deshpande S."/>
            <person name="Douglass A.P."/>
            <person name="Hanson S.J."/>
            <person name="Klenk H.-P."/>
            <person name="LaButti K."/>
            <person name="Lapidus A."/>
            <person name="Lindquist E."/>
            <person name="Lipzen A."/>
            <person name="Meier-kolthoff J.P."/>
            <person name="Ohm R.A."/>
            <person name="Otillar R.P."/>
            <person name="Pangilinan J."/>
            <person name="Peng Y."/>
            <person name="Rokas A."/>
            <person name="Rosa C.A."/>
            <person name="Scheuner C."/>
            <person name="Sibirny A.A."/>
            <person name="Slot J.C."/>
            <person name="Stielow J.B."/>
            <person name="Sun H."/>
            <person name="Kurtzman C.P."/>
            <person name="Blackwell M."/>
            <person name="Grigoriev I.V."/>
            <person name="Jeffries T.W."/>
        </authorList>
    </citation>
    <scope>NUCLEOTIDE SEQUENCE [LARGE SCALE GENOMIC DNA]</scope>
    <source>
        <strain evidence="11 12">NRRL YB-4993</strain>
    </source>
</reference>
<dbReference type="PROSITE" id="PS00211">
    <property type="entry name" value="ABC_TRANSPORTER_1"/>
    <property type="match status" value="2"/>
</dbReference>
<feature type="transmembrane region" description="Helical" evidence="8">
    <location>
        <begin position="147"/>
        <end position="166"/>
    </location>
</feature>
<keyword evidence="12" id="KW-1185">Reference proteome</keyword>
<evidence type="ECO:0008006" key="13">
    <source>
        <dbReference type="Google" id="ProtNLM"/>
    </source>
</evidence>
<evidence type="ECO:0000313" key="12">
    <source>
        <dbReference type="Proteomes" id="UP000092555"/>
    </source>
</evidence>
<evidence type="ECO:0000256" key="6">
    <source>
        <dbReference type="ARBA" id="ARBA00023136"/>
    </source>
</evidence>
<dbReference type="RefSeq" id="XP_018714014.1">
    <property type="nucleotide sequence ID" value="XM_018856757.1"/>
</dbReference>
<feature type="domain" description="ABC transmembrane type-1" evidence="10">
    <location>
        <begin position="665"/>
        <end position="951"/>
    </location>
</feature>
<dbReference type="AlphaFoldDB" id="A0A1A0HI63"/>
<feature type="domain" description="ABC transporter" evidence="9">
    <location>
        <begin position="986"/>
        <end position="1230"/>
    </location>
</feature>
<dbReference type="Proteomes" id="UP000092555">
    <property type="component" value="Unassembled WGS sequence"/>
</dbReference>
<dbReference type="SUPFAM" id="SSF90123">
    <property type="entry name" value="ABC transporter transmembrane region"/>
    <property type="match status" value="2"/>
</dbReference>
<feature type="transmembrane region" description="Helical" evidence="8">
    <location>
        <begin position="783"/>
        <end position="803"/>
    </location>
</feature>
<feature type="transmembrane region" description="Helical" evidence="8">
    <location>
        <begin position="67"/>
        <end position="95"/>
    </location>
</feature>
<evidence type="ECO:0000256" key="7">
    <source>
        <dbReference type="SAM" id="MobiDB-lite"/>
    </source>
</evidence>
<proteinExistence type="predicted"/>
<dbReference type="CDD" id="cd18578">
    <property type="entry name" value="ABC_6TM_Pgp_ABCB1_D2_like"/>
    <property type="match status" value="1"/>
</dbReference>
<feature type="compositionally biased region" description="Basic and acidic residues" evidence="7">
    <location>
        <begin position="590"/>
        <end position="599"/>
    </location>
</feature>
<dbReference type="InterPro" id="IPR017871">
    <property type="entry name" value="ABC_transporter-like_CS"/>
</dbReference>
<feature type="transmembrane region" description="Helical" evidence="8">
    <location>
        <begin position="705"/>
        <end position="734"/>
    </location>
</feature>
<dbReference type="PROSITE" id="PS50929">
    <property type="entry name" value="ABC_TM1F"/>
    <property type="match status" value="2"/>
</dbReference>
<dbReference type="InterPro" id="IPR003593">
    <property type="entry name" value="AAA+_ATPase"/>
</dbReference>
<dbReference type="Gene3D" id="3.40.50.300">
    <property type="entry name" value="P-loop containing nucleotide triphosphate hydrolases"/>
    <property type="match status" value="2"/>
</dbReference>
<evidence type="ECO:0000313" key="11">
    <source>
        <dbReference type="EMBL" id="OBA23533.1"/>
    </source>
</evidence>
<dbReference type="GO" id="GO:0015421">
    <property type="term" value="F:ABC-type oligopeptide transporter activity"/>
    <property type="evidence" value="ECO:0007669"/>
    <property type="project" value="TreeGrafter"/>
</dbReference>
<dbReference type="STRING" id="869754.A0A1A0HI63"/>
<dbReference type="PANTHER" id="PTHR43394">
    <property type="entry name" value="ATP-DEPENDENT PERMEASE MDL1, MITOCHONDRIAL"/>
    <property type="match status" value="1"/>
</dbReference>
<dbReference type="OrthoDB" id="6500128at2759"/>
<dbReference type="InterPro" id="IPR039421">
    <property type="entry name" value="Type_1_exporter"/>
</dbReference>
<accession>A0A1A0HI63</accession>
<dbReference type="Pfam" id="PF00005">
    <property type="entry name" value="ABC_tran"/>
    <property type="match status" value="2"/>
</dbReference>
<feature type="domain" description="ABC transporter" evidence="9">
    <location>
        <begin position="356"/>
        <end position="594"/>
    </location>
</feature>
<dbReference type="SMART" id="SM00382">
    <property type="entry name" value="AAA"/>
    <property type="match status" value="2"/>
</dbReference>
<dbReference type="CDD" id="cd03228">
    <property type="entry name" value="ABCC_MRP_Like"/>
    <property type="match status" value="1"/>
</dbReference>
<dbReference type="InterPro" id="IPR011527">
    <property type="entry name" value="ABC1_TM_dom"/>
</dbReference>
<evidence type="ECO:0000259" key="10">
    <source>
        <dbReference type="PROSITE" id="PS50929"/>
    </source>
</evidence>
<dbReference type="PROSITE" id="PS50893">
    <property type="entry name" value="ABC_TRANSPORTER_2"/>
    <property type="match status" value="2"/>
</dbReference>